<dbReference type="InterPro" id="IPR017900">
    <property type="entry name" value="4Fe4S_Fe_S_CS"/>
</dbReference>
<dbReference type="GO" id="GO:0016491">
    <property type="term" value="F:oxidoreductase activity"/>
    <property type="evidence" value="ECO:0007669"/>
    <property type="project" value="InterPro"/>
</dbReference>
<reference evidence="2 3" key="1">
    <citation type="journal article" date="2016" name="Sci. Rep.">
        <title>Metabolic traits of an uncultured archaeal lineage -MSBL1- from brine pools of the Red Sea.</title>
        <authorList>
            <person name="Mwirichia R."/>
            <person name="Alam I."/>
            <person name="Rashid M."/>
            <person name="Vinu M."/>
            <person name="Ba-Alawi W."/>
            <person name="Anthony Kamau A."/>
            <person name="Kamanda Ngugi D."/>
            <person name="Goker M."/>
            <person name="Klenk H.P."/>
            <person name="Bajic V."/>
            <person name="Stingl U."/>
        </authorList>
    </citation>
    <scope>NUCLEOTIDE SEQUENCE [LARGE SCALE GENOMIC DNA]</scope>
    <source>
        <strain evidence="2">SCGC-AAA259D14</strain>
    </source>
</reference>
<dbReference type="PROSITE" id="PS00198">
    <property type="entry name" value="4FE4S_FER_1"/>
    <property type="match status" value="2"/>
</dbReference>
<dbReference type="InterPro" id="IPR009051">
    <property type="entry name" value="Helical_ferredxn"/>
</dbReference>
<dbReference type="SUPFAM" id="SSF51971">
    <property type="entry name" value="Nucleotide-binding domain"/>
    <property type="match status" value="2"/>
</dbReference>
<evidence type="ECO:0000313" key="2">
    <source>
        <dbReference type="EMBL" id="KXA90274.1"/>
    </source>
</evidence>
<dbReference type="Pfam" id="PF14691">
    <property type="entry name" value="Fer4_20"/>
    <property type="match status" value="1"/>
</dbReference>
<dbReference type="InterPro" id="IPR036188">
    <property type="entry name" value="FAD/NAD-bd_sf"/>
</dbReference>
<dbReference type="Proteomes" id="UP000070589">
    <property type="component" value="Unassembled WGS sequence"/>
</dbReference>
<dbReference type="PATRIC" id="fig|1698261.3.peg.1085"/>
<evidence type="ECO:0000313" key="3">
    <source>
        <dbReference type="Proteomes" id="UP000070589"/>
    </source>
</evidence>
<dbReference type="GO" id="GO:0051536">
    <property type="term" value="F:iron-sulfur cluster binding"/>
    <property type="evidence" value="ECO:0007669"/>
    <property type="project" value="InterPro"/>
</dbReference>
<feature type="domain" description="4Fe-4S ferredoxin-type" evidence="1">
    <location>
        <begin position="234"/>
        <end position="264"/>
    </location>
</feature>
<organism evidence="2 3">
    <name type="scientific">candidate division MSBL1 archaeon SCGC-AAA259D14</name>
    <dbReference type="NCBI Taxonomy" id="1698261"/>
    <lineage>
        <taxon>Archaea</taxon>
        <taxon>Methanobacteriati</taxon>
        <taxon>Methanobacteriota</taxon>
        <taxon>candidate division MSBL1</taxon>
    </lineage>
</organism>
<dbReference type="SUPFAM" id="SSF51905">
    <property type="entry name" value="FAD/NAD(P)-binding domain"/>
    <property type="match status" value="1"/>
</dbReference>
<dbReference type="InterPro" id="IPR017896">
    <property type="entry name" value="4Fe4S_Fe-S-bd"/>
</dbReference>
<gene>
    <name evidence="2" type="ORF">AKJ62_01245</name>
</gene>
<dbReference type="Gene3D" id="1.10.1060.10">
    <property type="entry name" value="Alpha-helical ferredoxin"/>
    <property type="match status" value="1"/>
</dbReference>
<name>A0A133U7V7_9EURY</name>
<dbReference type="SUPFAM" id="SSF54862">
    <property type="entry name" value="4Fe-4S ferredoxins"/>
    <property type="match status" value="1"/>
</dbReference>
<dbReference type="Pfam" id="PF00037">
    <property type="entry name" value="Fer4"/>
    <property type="match status" value="1"/>
</dbReference>
<proteinExistence type="predicted"/>
<dbReference type="PROSITE" id="PS51379">
    <property type="entry name" value="4FE4S_FER_2"/>
    <property type="match status" value="3"/>
</dbReference>
<dbReference type="Pfam" id="PF07992">
    <property type="entry name" value="Pyr_redox_2"/>
    <property type="match status" value="1"/>
</dbReference>
<dbReference type="Gene3D" id="3.30.70.20">
    <property type="match status" value="1"/>
</dbReference>
<feature type="domain" description="4Fe-4S ferredoxin-type" evidence="1">
    <location>
        <begin position="1068"/>
        <end position="1097"/>
    </location>
</feature>
<accession>A0A133U7V7</accession>
<keyword evidence="3" id="KW-1185">Reference proteome</keyword>
<dbReference type="SUPFAM" id="SSF46548">
    <property type="entry name" value="alpha-helical ferredoxin"/>
    <property type="match status" value="1"/>
</dbReference>
<dbReference type="Gene3D" id="3.50.50.60">
    <property type="entry name" value="FAD/NAD(P)-binding domain"/>
    <property type="match status" value="2"/>
</dbReference>
<dbReference type="PANTHER" id="PTHR42783:SF3">
    <property type="entry name" value="GLUTAMATE SYNTHASE [NADPH] SMALL CHAIN-RELATED"/>
    <property type="match status" value="1"/>
</dbReference>
<dbReference type="Gene3D" id="3.40.50.720">
    <property type="entry name" value="NAD(P)-binding Rossmann-like Domain"/>
    <property type="match status" value="1"/>
</dbReference>
<evidence type="ECO:0000259" key="1">
    <source>
        <dbReference type="PROSITE" id="PS51379"/>
    </source>
</evidence>
<dbReference type="Pfam" id="PF12838">
    <property type="entry name" value="Fer4_7"/>
    <property type="match status" value="1"/>
</dbReference>
<dbReference type="InterPro" id="IPR028261">
    <property type="entry name" value="DPD_II"/>
</dbReference>
<dbReference type="EMBL" id="LHXL01000009">
    <property type="protein sequence ID" value="KXA90274.1"/>
    <property type="molecule type" value="Genomic_DNA"/>
</dbReference>
<dbReference type="Pfam" id="PF12831">
    <property type="entry name" value="FAD_oxidored"/>
    <property type="match status" value="1"/>
</dbReference>
<sequence length="1111" mass="122750">MSKIGVYICQCGTNIAGTVDVEEVVEFASGLEGVEVAEGYRFMCSDPGQDMIREDIEEEGLTKVVVASCSPDLHEVTFRDVVESAGLNRFEFQMANIREHCSWVTEEGGEATEKAKRLVNAAVSRVKRHEPLEVREVDVVPRTLVVGGGIAGIEAALSVAESGKEVWLVEKSPSIGGHMAQLDKTFPTLDCSSCILTPKMGDMGRHPNIELLTYSEVESVDGFPGNFEVKIRKKARYVDEDECTACGECEEVCPIVTPNEFDEGMGERNAIYRPFPQAVPNSFTITRKDAPPCVTACPIHQNSSGYIALIADGKYEEALDVILRDNPLPEVCGRVCFHPCEDSCTRADVDESVSICFLKRFVTDQVDDYNLPKPERERDEKVAIVGSGPAGLVCAYYLRKRGYQVQVYEKLPVAGGMLATGIPEYRLPNEILQKEIKRLRKQGVEINLETSIGEDLPLSKLKENFDAVFIAIGAYKERKLGIPGENLSGVLSGIEFLKDVNLDEDEIKLGDKVTVVGGGNSAIDAARTANRLGAKDVTIVYRRGREQMPASDEEVEEALEEGINIEFLTNPTRVLGEDKVEHVECVKMELGEPDESGRKRPIPIEDSEFTIPCDSLIMAIGQIPEVKPLVNDTNLKTTGWNGFVVDETTLQTNIEEIFAGGDCVTGPDIVVNAMEAGRRAAESIHRYINGLNMTEDRELEGPYESEIEVDVENEQKEKRIEMPKLDAMERKGFEEVNQGFTEESAKQEAERCLNCAICCDCRLCDTVCDPNAINHFMEDGIIKENFGNMIIATGYDLFDPEAIERFGYGRLDNVYTALEVERMIDATGPTEGEVILSDGSEPESVVIVHCVGSRDEDYHEYCSRVCCMYSMKLAHLIKEETDAEVHELYNVDLRASGKGAEEFYNRIEEEGIYFLRGKVEEFEVKRRNSQLYVKYKESSGEENIEIPADMVVLSPAMEPAPDADEVARVFSLGRSEDGFFRERHPKLAPVNTGVDGIFLAGACQAPKDIPDSVGQGAAAADKAAAMIDRGFQKLNPYISEIDKDVCSGCRTCIYACPYDAIEFDEEKGVSNVRETLCKGCGICSMICRTGAAHQHGYTDDQLTAEIVSVLQ</sequence>
<dbReference type="AlphaFoldDB" id="A0A133U7V7"/>
<dbReference type="InterPro" id="IPR023753">
    <property type="entry name" value="FAD/NAD-binding_dom"/>
</dbReference>
<dbReference type="PANTHER" id="PTHR42783">
    <property type="entry name" value="GLUTAMATE SYNTHASE [NADPH] SMALL CHAIN"/>
    <property type="match status" value="1"/>
</dbReference>
<protein>
    <submittedName>
        <fullName evidence="2">Pyridine nucleotide-disulfide oxidoreductase</fullName>
    </submittedName>
</protein>
<dbReference type="NCBIfam" id="NF009410">
    <property type="entry name" value="PRK12771.1"/>
    <property type="match status" value="1"/>
</dbReference>
<comment type="caution">
    <text evidence="2">The sequence shown here is derived from an EMBL/GenBank/DDBJ whole genome shotgun (WGS) entry which is preliminary data.</text>
</comment>
<dbReference type="PRINTS" id="PR00419">
    <property type="entry name" value="ADXRDTASE"/>
</dbReference>
<feature type="domain" description="4Fe-4S ferredoxin-type" evidence="1">
    <location>
        <begin position="1037"/>
        <end position="1066"/>
    </location>
</feature>